<gene>
    <name evidence="2" type="ORF">PIBRA_LOCUS10498</name>
</gene>
<accession>A0A9P0XH39</accession>
<comment type="caution">
    <text evidence="2">The sequence shown here is derived from an EMBL/GenBank/DDBJ whole genome shotgun (WGS) entry which is preliminary data.</text>
</comment>
<name>A0A9P0XH39_PIEBR</name>
<feature type="compositionally biased region" description="Polar residues" evidence="1">
    <location>
        <begin position="108"/>
        <end position="124"/>
    </location>
</feature>
<dbReference type="AlphaFoldDB" id="A0A9P0XH39"/>
<dbReference type="EMBL" id="CALOZG010000040">
    <property type="protein sequence ID" value="CAH4034298.1"/>
    <property type="molecule type" value="Genomic_DNA"/>
</dbReference>
<evidence type="ECO:0000256" key="1">
    <source>
        <dbReference type="SAM" id="MobiDB-lite"/>
    </source>
</evidence>
<evidence type="ECO:0000313" key="3">
    <source>
        <dbReference type="Proteomes" id="UP001152562"/>
    </source>
</evidence>
<feature type="region of interest" description="Disordered" evidence="1">
    <location>
        <begin position="108"/>
        <end position="138"/>
    </location>
</feature>
<feature type="compositionally biased region" description="Basic residues" evidence="1">
    <location>
        <begin position="379"/>
        <end position="395"/>
    </location>
</feature>
<feature type="region of interest" description="Disordered" evidence="1">
    <location>
        <begin position="52"/>
        <end position="82"/>
    </location>
</feature>
<feature type="region of interest" description="Disordered" evidence="1">
    <location>
        <begin position="287"/>
        <end position="424"/>
    </location>
</feature>
<feature type="compositionally biased region" description="Polar residues" evidence="1">
    <location>
        <begin position="62"/>
        <end position="79"/>
    </location>
</feature>
<dbReference type="Proteomes" id="UP001152562">
    <property type="component" value="Unassembled WGS sequence"/>
</dbReference>
<feature type="compositionally biased region" description="Basic and acidic residues" evidence="1">
    <location>
        <begin position="222"/>
        <end position="238"/>
    </location>
</feature>
<organism evidence="2 3">
    <name type="scientific">Pieris brassicae</name>
    <name type="common">White butterfly</name>
    <name type="synonym">Large white butterfly</name>
    <dbReference type="NCBI Taxonomy" id="7116"/>
    <lineage>
        <taxon>Eukaryota</taxon>
        <taxon>Metazoa</taxon>
        <taxon>Ecdysozoa</taxon>
        <taxon>Arthropoda</taxon>
        <taxon>Hexapoda</taxon>
        <taxon>Insecta</taxon>
        <taxon>Pterygota</taxon>
        <taxon>Neoptera</taxon>
        <taxon>Endopterygota</taxon>
        <taxon>Lepidoptera</taxon>
        <taxon>Glossata</taxon>
        <taxon>Ditrysia</taxon>
        <taxon>Papilionoidea</taxon>
        <taxon>Pieridae</taxon>
        <taxon>Pierinae</taxon>
        <taxon>Pieris</taxon>
    </lineage>
</organism>
<feature type="compositionally biased region" description="Basic and acidic residues" evidence="1">
    <location>
        <begin position="415"/>
        <end position="424"/>
    </location>
</feature>
<proteinExistence type="predicted"/>
<feature type="compositionally biased region" description="Low complexity" evidence="1">
    <location>
        <begin position="211"/>
        <end position="221"/>
    </location>
</feature>
<keyword evidence="3" id="KW-1185">Reference proteome</keyword>
<feature type="compositionally biased region" description="Polar residues" evidence="1">
    <location>
        <begin position="495"/>
        <end position="511"/>
    </location>
</feature>
<reference evidence="2" key="1">
    <citation type="submission" date="2022-05" db="EMBL/GenBank/DDBJ databases">
        <authorList>
            <person name="Okamura Y."/>
        </authorList>
    </citation>
    <scope>NUCLEOTIDE SEQUENCE</scope>
</reference>
<evidence type="ECO:0000313" key="2">
    <source>
        <dbReference type="EMBL" id="CAH4034298.1"/>
    </source>
</evidence>
<feature type="region of interest" description="Disordered" evidence="1">
    <location>
        <begin position="210"/>
        <end position="238"/>
    </location>
</feature>
<feature type="region of interest" description="Disordered" evidence="1">
    <location>
        <begin position="494"/>
        <end position="536"/>
    </location>
</feature>
<protein>
    <submittedName>
        <fullName evidence="2">Uncharacterized protein</fullName>
    </submittedName>
</protein>
<sequence>MFLPIYTLAAIANIVAKSHNYNIDHELNPNLRVKKSISDVKVNDLERLYPVESDQSDDYEPNRNSAINKENQLKYSTPNRPDELNVKAQSREKRSYYVPISRPIEDSSTSIPTITKDVSSTSDLNDLEPTTTTTDSSYSDYSVDYENYGNFIFKNQPEDINKNKTDKYPNDGLNNSTRNNTQAYYPLSHTFIPGYNKPKDVFNFEKGPVYTNSTESNTNTEQKNEELLTKKNSVNDKSNERIKRSYYIAKPQRGRPGNAQAYYPLSHTYIPGYNTQDVFDFDQGQVLPISNNKTSDTSNKSKETEPKEKQDSHKKDDRTQGTTTKHNLVRMTRTPQWKENHDYVDYTQLQSKNKGAPHKESQNPTNLDYDNGGEFIVNRPKHANRVKPKQKRPGRPKQTNTPHTGKQPNKHTTKQPKDSASKESEEIIDTYYRRGSGRKHANTRLKRSYYMPIYEYDQHGRKQTGYRPLSHTYIPGYNQQEDVWRYEGGEVYPYPSNSGGEEDNTGIQKGQGNKKHKTTKEDQTRNKQHNSSKAKNDESLLDKIIINPIKKLFGYRKKRSTSTDFLNNTKIVRKRSGVTDFLNNMVEKIHNYTRSDQVIIIDENSIHNGKTNENYVSSVPDAYGNGYDNIAHQNNPYNENRNNYNTPHNGYNGQYQAYQQQYPANRGFTPYQNGYQYPPNDNYNQRSYQTNYNDINNSYYQITTTNVNSLPHNITENKVGTEQNVTDGIEEHEEISHERIVAGTCFMCRSIGCPFNYKKIGPKCVRIR</sequence>
<feature type="compositionally biased region" description="Basic and acidic residues" evidence="1">
    <location>
        <begin position="299"/>
        <end position="319"/>
    </location>
</feature>